<keyword evidence="2" id="KW-1185">Reference proteome</keyword>
<evidence type="ECO:0000313" key="2">
    <source>
        <dbReference type="Proteomes" id="UP000274131"/>
    </source>
</evidence>
<protein>
    <submittedName>
        <fullName evidence="1 3">Uncharacterized protein</fullName>
    </submittedName>
</protein>
<accession>A0A0N4VCF3</accession>
<dbReference type="AlphaFoldDB" id="A0A0N4VCF3"/>
<dbReference type="EMBL" id="UXUI01009065">
    <property type="protein sequence ID" value="VDD92980.1"/>
    <property type="molecule type" value="Genomic_DNA"/>
</dbReference>
<evidence type="ECO:0000313" key="3">
    <source>
        <dbReference type="WBParaSite" id="EVEC_0000824701-mRNA-1"/>
    </source>
</evidence>
<evidence type="ECO:0000313" key="1">
    <source>
        <dbReference type="EMBL" id="VDD92980.1"/>
    </source>
</evidence>
<dbReference type="WBParaSite" id="EVEC_0000824701-mRNA-1">
    <property type="protein sequence ID" value="EVEC_0000824701-mRNA-1"/>
    <property type="gene ID" value="EVEC_0000824701"/>
</dbReference>
<dbReference type="Proteomes" id="UP000274131">
    <property type="component" value="Unassembled WGS sequence"/>
</dbReference>
<proteinExistence type="predicted"/>
<organism evidence="3">
    <name type="scientific">Enterobius vermicularis</name>
    <name type="common">Human pinworm</name>
    <dbReference type="NCBI Taxonomy" id="51028"/>
    <lineage>
        <taxon>Eukaryota</taxon>
        <taxon>Metazoa</taxon>
        <taxon>Ecdysozoa</taxon>
        <taxon>Nematoda</taxon>
        <taxon>Chromadorea</taxon>
        <taxon>Rhabditida</taxon>
        <taxon>Spirurina</taxon>
        <taxon>Oxyuridomorpha</taxon>
        <taxon>Oxyuroidea</taxon>
        <taxon>Oxyuridae</taxon>
        <taxon>Enterobius</taxon>
    </lineage>
</organism>
<gene>
    <name evidence="1" type="ORF">EVEC_LOCUS7731</name>
</gene>
<reference evidence="3" key="1">
    <citation type="submission" date="2017-02" db="UniProtKB">
        <authorList>
            <consortium name="WormBaseParasite"/>
        </authorList>
    </citation>
    <scope>IDENTIFICATION</scope>
</reference>
<reference evidence="1 2" key="2">
    <citation type="submission" date="2018-10" db="EMBL/GenBank/DDBJ databases">
        <authorList>
            <consortium name="Pathogen Informatics"/>
        </authorList>
    </citation>
    <scope>NUCLEOTIDE SEQUENCE [LARGE SCALE GENOMIC DNA]</scope>
</reference>
<sequence length="204" mass="23015">MTLEKGNDTTEILGIYVKPGKEHIHVLHNKCKILKLIVENEFEDTFNGPIAYDVDQSFLYVHRNGKLHYAREFNEPGLFDASTPKATQNRQSNYNRISVNGKFYIVGKAIGSKVHQFYAGNFHEPKQYCVAKTADKNMVMEILVQQPSEASFYNAIRSGAKSPIANVKSSARREPIKASDAYSVTTETPLILLLFFNVISKLLI</sequence>
<name>A0A0N4VCF3_ENTVE</name>